<proteinExistence type="predicted"/>
<dbReference type="AlphaFoldDB" id="A0A8H6Y525"/>
<gene>
    <name evidence="2" type="ORF">MVEN_01121800</name>
</gene>
<dbReference type="Proteomes" id="UP000620124">
    <property type="component" value="Unassembled WGS sequence"/>
</dbReference>
<feature type="transmembrane region" description="Helical" evidence="1">
    <location>
        <begin position="210"/>
        <end position="229"/>
    </location>
</feature>
<sequence>MSIDHGTPPSFPADLLPHESYTEDPKFCLQPCDVPPSCSSSYSLRCGPSVQVISGPVHWESESGWLPRPRPTPARLSFHIQNSLLTGLLLGLGVDYTKLNYVHPRLVLDNNQVRVFTSFFLSRIGCICLSGVSTRRTSCIVRVGLALESMSPVSIFTRTGFPFSVFDLSILIQQKEASGVAALAMLCFIVLTSVAPSFSGFLREFPSPPLFLPLSLQLAIALLIILLRLSHRSLLPLDFLLVLSPPSPPSTFLSFPLL</sequence>
<feature type="transmembrane region" description="Helical" evidence="1">
    <location>
        <begin position="179"/>
        <end position="198"/>
    </location>
</feature>
<evidence type="ECO:0000256" key="1">
    <source>
        <dbReference type="SAM" id="Phobius"/>
    </source>
</evidence>
<protein>
    <submittedName>
        <fullName evidence="2">Uncharacterized protein</fullName>
    </submittedName>
</protein>
<evidence type="ECO:0000313" key="2">
    <source>
        <dbReference type="EMBL" id="KAF7354333.1"/>
    </source>
</evidence>
<organism evidence="2 3">
    <name type="scientific">Mycena venus</name>
    <dbReference type="NCBI Taxonomy" id="2733690"/>
    <lineage>
        <taxon>Eukaryota</taxon>
        <taxon>Fungi</taxon>
        <taxon>Dikarya</taxon>
        <taxon>Basidiomycota</taxon>
        <taxon>Agaricomycotina</taxon>
        <taxon>Agaricomycetes</taxon>
        <taxon>Agaricomycetidae</taxon>
        <taxon>Agaricales</taxon>
        <taxon>Marasmiineae</taxon>
        <taxon>Mycenaceae</taxon>
        <taxon>Mycena</taxon>
    </lineage>
</organism>
<accession>A0A8H6Y525</accession>
<keyword evidence="1" id="KW-0472">Membrane</keyword>
<dbReference type="EMBL" id="JACAZI010000008">
    <property type="protein sequence ID" value="KAF7354333.1"/>
    <property type="molecule type" value="Genomic_DNA"/>
</dbReference>
<evidence type="ECO:0000313" key="3">
    <source>
        <dbReference type="Proteomes" id="UP000620124"/>
    </source>
</evidence>
<keyword evidence="1" id="KW-1133">Transmembrane helix</keyword>
<name>A0A8H6Y525_9AGAR</name>
<comment type="caution">
    <text evidence="2">The sequence shown here is derived from an EMBL/GenBank/DDBJ whole genome shotgun (WGS) entry which is preliminary data.</text>
</comment>
<keyword evidence="3" id="KW-1185">Reference proteome</keyword>
<keyword evidence="1" id="KW-0812">Transmembrane</keyword>
<dbReference type="OrthoDB" id="3944240at2759"/>
<reference evidence="2" key="1">
    <citation type="submission" date="2020-05" db="EMBL/GenBank/DDBJ databases">
        <title>Mycena genomes resolve the evolution of fungal bioluminescence.</title>
        <authorList>
            <person name="Tsai I.J."/>
        </authorList>
    </citation>
    <scope>NUCLEOTIDE SEQUENCE</scope>
    <source>
        <strain evidence="2">CCC161011</strain>
    </source>
</reference>